<dbReference type="GO" id="GO:0005884">
    <property type="term" value="C:actin filament"/>
    <property type="evidence" value="ECO:0007669"/>
    <property type="project" value="TreeGrafter"/>
</dbReference>
<feature type="region of interest" description="Disordered" evidence="1">
    <location>
        <begin position="1046"/>
        <end position="1065"/>
    </location>
</feature>
<protein>
    <submittedName>
        <fullName evidence="3">Uncharacterized protein</fullName>
    </submittedName>
</protein>
<organism evidence="3 4">
    <name type="scientific">Elliptochloris bilobata</name>
    <dbReference type="NCBI Taxonomy" id="381761"/>
    <lineage>
        <taxon>Eukaryota</taxon>
        <taxon>Viridiplantae</taxon>
        <taxon>Chlorophyta</taxon>
        <taxon>core chlorophytes</taxon>
        <taxon>Trebouxiophyceae</taxon>
        <taxon>Trebouxiophyceae incertae sedis</taxon>
        <taxon>Elliptochloris clade</taxon>
        <taxon>Elliptochloris</taxon>
    </lineage>
</organism>
<reference evidence="3 4" key="1">
    <citation type="journal article" date="2024" name="Nat. Commun.">
        <title>Phylogenomics reveals the evolutionary origins of lichenization in chlorophyte algae.</title>
        <authorList>
            <person name="Puginier C."/>
            <person name="Libourel C."/>
            <person name="Otte J."/>
            <person name="Skaloud P."/>
            <person name="Haon M."/>
            <person name="Grisel S."/>
            <person name="Petersen M."/>
            <person name="Berrin J.G."/>
            <person name="Delaux P.M."/>
            <person name="Dal Grande F."/>
            <person name="Keller J."/>
        </authorList>
    </citation>
    <scope>NUCLEOTIDE SEQUENCE [LARGE SCALE GENOMIC DNA]</scope>
    <source>
        <strain evidence="3 4">SAG 245.80</strain>
    </source>
</reference>
<dbReference type="AlphaFoldDB" id="A0AAW1RC56"/>
<evidence type="ECO:0000313" key="4">
    <source>
        <dbReference type="Proteomes" id="UP001445335"/>
    </source>
</evidence>
<keyword evidence="2" id="KW-1133">Transmembrane helix</keyword>
<feature type="region of interest" description="Disordered" evidence="1">
    <location>
        <begin position="36"/>
        <end position="78"/>
    </location>
</feature>
<comment type="caution">
    <text evidence="3">The sequence shown here is derived from an EMBL/GenBank/DDBJ whole genome shotgun (WGS) entry which is preliminary data.</text>
</comment>
<evidence type="ECO:0000313" key="3">
    <source>
        <dbReference type="EMBL" id="KAK9831412.1"/>
    </source>
</evidence>
<feature type="region of interest" description="Disordered" evidence="1">
    <location>
        <begin position="1088"/>
        <end position="1130"/>
    </location>
</feature>
<feature type="transmembrane region" description="Helical" evidence="2">
    <location>
        <begin position="786"/>
        <end position="810"/>
    </location>
</feature>
<sequence length="1171" mass="117171">MELYSRGCERDEIAYTVHIVLRETFAQVAALPGGSWQSWRGPLRTEPNSTDDGDTTPPNPDPLGIGGDASQPLINPRNPLNLGGSLISAPLGGGGGGSVGKVLDNPNVLRNTLVNAALPLVPPPAPLPPPPVNVTDCVNATFIDGGCPLLTPTTPAEAAGGSGPPTAPTDRYLVPDGLGANNQATLPPAVPWVQATLPPVAPPFQPANVPTAPSGVGAPPADQGNAPWWQPSEFAPGPGGAPLCHAPACRAPLPPATPFNAGRTTVAFVLGIVGGRSLTPFTVQSIERGRFGVLALLAPVVGPGNVALGGTRLVSNRMGADGEIVVELEVAMATTQRFSDVVAGVLEGTAGNGELARSLQAHGLAVSAARVLALTITDVSPQAGAPFPAPTLTPAPAAPAPASAMPPQLGAAGTGAAQAVNFTLVVIGPGAANTADSARNAIRAALSRLVPGIGTEHIYAAPATPVTASMAATQQLDAQRFDNSEAPVQAAVAGVPPAPPAQGAQVYQGTPVTGLTPAQAAQQAQQVAAQQSTAAQAAQAAGRAAPNQVAAAGAGVPQAAPPAPPPRASVLAVVTALSTASNPELVSGLRQAGLDLLSALITVVNGVPTDVAAAPAPSAVQAISFRLALAGVPAAEVMSAAGANAVRHAVATVLTVVGPSQVGVATRTFAPVTALGGRRRLQAPGDLTELTVSVVPTPDNFTAVLLGVNLLAASNGSQLVGELHRQGLASATAARLMSVNGAPVGRQGAGRAWEPWASPGPEPAPMLGAGLVPVPPPDGHSDRLKWFILAAVLGGCVGVAMLWLGVVLVARAQQRAALADPHVTPSPVYIPERDVRRSPFLKQLGRATPPQARRSAFGASPRTLLVPGHVSSSLPLPPPPPPPPPAPPADGFPLVSSIGTSAAVHRLLERAAARAAAAKAERDSARLAPAAAAAAAPLGTDAAAATAIASPSINPQALMAGAIPALAAAAEAEAARPRQPATPPVGKPATATAPAAKAPSRADEPDFLSMGGRTRRSVRAAGASSGFRFQPVKGRAAQSVRWLGEGSAAHAGPADQVSPRSPRLEAAREQLRGLEADGVGRLRRLASDAEERTGSPNPGPNPFTSLDRSPSPRRALLDSDGGGGGVGGGQLFNVALSSSERGSPAARAAAIFAAQAEQRSPRPKSLMRSRN</sequence>
<name>A0AAW1RC56_9CHLO</name>
<keyword evidence="2" id="KW-0472">Membrane</keyword>
<feature type="region of interest" description="Disordered" evidence="1">
    <location>
        <begin position="868"/>
        <end position="894"/>
    </location>
</feature>
<dbReference type="Proteomes" id="UP001445335">
    <property type="component" value="Unassembled WGS sequence"/>
</dbReference>
<feature type="compositionally biased region" description="Low complexity" evidence="1">
    <location>
        <begin position="987"/>
        <end position="999"/>
    </location>
</feature>
<dbReference type="PANTHER" id="PTHR45691">
    <property type="entry name" value="PROTEIN DIAPHANOUS"/>
    <property type="match status" value="1"/>
</dbReference>
<feature type="compositionally biased region" description="Pro residues" evidence="1">
    <location>
        <begin position="875"/>
        <end position="890"/>
    </location>
</feature>
<feature type="compositionally biased region" description="Gly residues" evidence="1">
    <location>
        <begin position="1120"/>
        <end position="1130"/>
    </location>
</feature>
<dbReference type="PANTHER" id="PTHR45691:SF6">
    <property type="entry name" value="PROTEIN DIAPHANOUS"/>
    <property type="match status" value="1"/>
</dbReference>
<dbReference type="InterPro" id="IPR051412">
    <property type="entry name" value="Formin_Homology_Diaphanous_sf"/>
</dbReference>
<evidence type="ECO:0000256" key="1">
    <source>
        <dbReference type="SAM" id="MobiDB-lite"/>
    </source>
</evidence>
<proteinExistence type="predicted"/>
<gene>
    <name evidence="3" type="ORF">WJX81_002627</name>
</gene>
<dbReference type="GO" id="GO:0030041">
    <property type="term" value="P:actin filament polymerization"/>
    <property type="evidence" value="ECO:0007669"/>
    <property type="project" value="TreeGrafter"/>
</dbReference>
<keyword evidence="4" id="KW-1185">Reference proteome</keyword>
<dbReference type="EMBL" id="JALJOU010000046">
    <property type="protein sequence ID" value="KAK9831412.1"/>
    <property type="molecule type" value="Genomic_DNA"/>
</dbReference>
<evidence type="ECO:0000256" key="2">
    <source>
        <dbReference type="SAM" id="Phobius"/>
    </source>
</evidence>
<feature type="region of interest" description="Disordered" evidence="1">
    <location>
        <begin position="973"/>
        <end position="1011"/>
    </location>
</feature>
<keyword evidence="2" id="KW-0812">Transmembrane</keyword>
<accession>A0AAW1RC56</accession>